<dbReference type="AlphaFoldDB" id="A0AAD6M1M4"/>
<dbReference type="EMBL" id="JAQIZT010000012">
    <property type="protein sequence ID" value="KAJ6976709.1"/>
    <property type="molecule type" value="Genomic_DNA"/>
</dbReference>
<comment type="caution">
    <text evidence="1">The sequence shown here is derived from an EMBL/GenBank/DDBJ whole genome shotgun (WGS) entry which is preliminary data.</text>
</comment>
<sequence length="110" mass="11862">MAALGMCGTVFGVDGEREGRRGGVGDGFHGVSLSSAFVQRLLLLQPHGSAPVCGGCPRRFISTVVGVVGHHRRINILMAGREILPLNKSVTRYQFALETQNSSARWQSLR</sequence>
<gene>
    <name evidence="1" type="ORF">NC653_028771</name>
</gene>
<keyword evidence="2" id="KW-1185">Reference proteome</keyword>
<evidence type="ECO:0000313" key="1">
    <source>
        <dbReference type="EMBL" id="KAJ6976709.1"/>
    </source>
</evidence>
<dbReference type="Proteomes" id="UP001164929">
    <property type="component" value="Chromosome 12"/>
</dbReference>
<evidence type="ECO:0000313" key="2">
    <source>
        <dbReference type="Proteomes" id="UP001164929"/>
    </source>
</evidence>
<organism evidence="1 2">
    <name type="scientific">Populus alba x Populus x berolinensis</name>
    <dbReference type="NCBI Taxonomy" id="444605"/>
    <lineage>
        <taxon>Eukaryota</taxon>
        <taxon>Viridiplantae</taxon>
        <taxon>Streptophyta</taxon>
        <taxon>Embryophyta</taxon>
        <taxon>Tracheophyta</taxon>
        <taxon>Spermatophyta</taxon>
        <taxon>Magnoliopsida</taxon>
        <taxon>eudicotyledons</taxon>
        <taxon>Gunneridae</taxon>
        <taxon>Pentapetalae</taxon>
        <taxon>rosids</taxon>
        <taxon>fabids</taxon>
        <taxon>Malpighiales</taxon>
        <taxon>Salicaceae</taxon>
        <taxon>Saliceae</taxon>
        <taxon>Populus</taxon>
    </lineage>
</organism>
<protein>
    <submittedName>
        <fullName evidence="1">Uncharacterized protein</fullName>
    </submittedName>
</protein>
<proteinExistence type="predicted"/>
<name>A0AAD6M1M4_9ROSI</name>
<accession>A0AAD6M1M4</accession>
<reference evidence="1" key="1">
    <citation type="journal article" date="2023" name="Mol. Ecol. Resour.">
        <title>Chromosome-level genome assembly of a triploid poplar Populus alba 'Berolinensis'.</title>
        <authorList>
            <person name="Chen S."/>
            <person name="Yu Y."/>
            <person name="Wang X."/>
            <person name="Wang S."/>
            <person name="Zhang T."/>
            <person name="Zhou Y."/>
            <person name="He R."/>
            <person name="Meng N."/>
            <person name="Wang Y."/>
            <person name="Liu W."/>
            <person name="Liu Z."/>
            <person name="Liu J."/>
            <person name="Guo Q."/>
            <person name="Huang H."/>
            <person name="Sederoff R.R."/>
            <person name="Wang G."/>
            <person name="Qu G."/>
            <person name="Chen S."/>
        </authorList>
    </citation>
    <scope>NUCLEOTIDE SEQUENCE</scope>
    <source>
        <strain evidence="1">SC-2020</strain>
    </source>
</reference>